<sequence length="182" mass="20942">MLLFLVPVQEEDWTEYRVEAGNHDFRPNDFPAPHFGADHYTADLTFTPSCWWSQEDTDYTGGRDIYDWNKIGGMTNFFNSNSTHSVMLGWRPAATANTIEVTAYINPKEGRFVTGPVLQIPVNRPLHAEIKWASDTVYYEYGNLSFSYAIPKPWSIRKIGPWFGGNQPAHREMFLKMQAQLD</sequence>
<keyword evidence="2" id="KW-1185">Reference proteome</keyword>
<accession>A0A2D0N5D1</accession>
<evidence type="ECO:0000313" key="1">
    <source>
        <dbReference type="EMBL" id="PHN03647.1"/>
    </source>
</evidence>
<dbReference type="AlphaFoldDB" id="A0A2D0N5D1"/>
<dbReference type="Proteomes" id="UP000223913">
    <property type="component" value="Unassembled WGS sequence"/>
</dbReference>
<reference evidence="1 2" key="1">
    <citation type="submission" date="2017-10" db="EMBL/GenBank/DDBJ databases">
        <title>The draft genome sequence of Lewinella nigricans NBRC 102662.</title>
        <authorList>
            <person name="Wang K."/>
        </authorList>
    </citation>
    <scope>NUCLEOTIDE SEQUENCE [LARGE SCALE GENOMIC DNA]</scope>
    <source>
        <strain evidence="1 2">NBRC 102662</strain>
    </source>
</reference>
<dbReference type="EMBL" id="PDUD01000030">
    <property type="protein sequence ID" value="PHN03647.1"/>
    <property type="molecule type" value="Genomic_DNA"/>
</dbReference>
<proteinExistence type="predicted"/>
<protein>
    <submittedName>
        <fullName evidence="1">Uncharacterized protein</fullName>
    </submittedName>
</protein>
<gene>
    <name evidence="1" type="ORF">CRP01_25655</name>
</gene>
<name>A0A2D0N5D1_FLAN2</name>
<comment type="caution">
    <text evidence="1">The sequence shown here is derived from an EMBL/GenBank/DDBJ whole genome shotgun (WGS) entry which is preliminary data.</text>
</comment>
<organism evidence="1 2">
    <name type="scientific">Flavilitoribacter nigricans (strain ATCC 23147 / DSM 23189 / NBRC 102662 / NCIMB 1420 / SS-2)</name>
    <name type="common">Lewinella nigricans</name>
    <dbReference type="NCBI Taxonomy" id="1122177"/>
    <lineage>
        <taxon>Bacteria</taxon>
        <taxon>Pseudomonadati</taxon>
        <taxon>Bacteroidota</taxon>
        <taxon>Saprospiria</taxon>
        <taxon>Saprospirales</taxon>
        <taxon>Lewinellaceae</taxon>
        <taxon>Flavilitoribacter</taxon>
    </lineage>
</organism>
<evidence type="ECO:0000313" key="2">
    <source>
        <dbReference type="Proteomes" id="UP000223913"/>
    </source>
</evidence>